<dbReference type="InterPro" id="IPR011665">
    <property type="entry name" value="BRF1_TBP-bd_dom"/>
</dbReference>
<feature type="region of interest" description="Disordered" evidence="1">
    <location>
        <begin position="192"/>
        <end position="265"/>
    </location>
</feature>
<feature type="compositionally biased region" description="Acidic residues" evidence="1">
    <location>
        <begin position="213"/>
        <end position="231"/>
    </location>
</feature>
<reference evidence="3" key="1">
    <citation type="submission" date="2022-03" db="EMBL/GenBank/DDBJ databases">
        <authorList>
            <person name="Sayadi A."/>
        </authorList>
    </citation>
    <scope>NUCLEOTIDE SEQUENCE</scope>
</reference>
<evidence type="ECO:0000259" key="2">
    <source>
        <dbReference type="Pfam" id="PF07741"/>
    </source>
</evidence>
<organism evidence="3 5">
    <name type="scientific">Acanthoscelides obtectus</name>
    <name type="common">Bean weevil</name>
    <name type="synonym">Bruchus obtectus</name>
    <dbReference type="NCBI Taxonomy" id="200917"/>
    <lineage>
        <taxon>Eukaryota</taxon>
        <taxon>Metazoa</taxon>
        <taxon>Ecdysozoa</taxon>
        <taxon>Arthropoda</taxon>
        <taxon>Hexapoda</taxon>
        <taxon>Insecta</taxon>
        <taxon>Pterygota</taxon>
        <taxon>Neoptera</taxon>
        <taxon>Endopterygota</taxon>
        <taxon>Coleoptera</taxon>
        <taxon>Polyphaga</taxon>
        <taxon>Cucujiformia</taxon>
        <taxon>Chrysomeloidea</taxon>
        <taxon>Chrysomelidae</taxon>
        <taxon>Bruchinae</taxon>
        <taxon>Bruchini</taxon>
        <taxon>Acanthoscelides</taxon>
    </lineage>
</organism>
<comment type="caution">
    <text evidence="3">The sequence shown here is derived from an EMBL/GenBank/DDBJ whole genome shotgun (WGS) entry which is preliminary data.</text>
</comment>
<sequence length="265" mass="29709">MGLATSLDDTANVQNSGVVEMTLTNFDDIDDDEIDSYILSEKEFQCKNGLWYERNSEYLEQQKAKAERLAKEREEAGQGAGAGTGKTDRKRKRGGRKRTIAAAASAGEAIEKILQEKKISTKINYDVLKSLTSVGVGSSEVQHEAKPDEKVFGEEDKKEFSSRFSKPAPNLSKGAVKPTVKNETVVLSTLKKEQADVKHENVQRPEESINAASEEEMEDDYDEEPPVEEPPNEMGVLQMLQQHREGADDENEDFGYNYYEEPEDY</sequence>
<feature type="region of interest" description="Disordered" evidence="1">
    <location>
        <begin position="66"/>
        <end position="100"/>
    </location>
</feature>
<gene>
    <name evidence="4" type="ORF">ACAOBT_LOCUS23519</name>
    <name evidence="3" type="ORF">ACAOBT_LOCUS9090</name>
</gene>
<dbReference type="OrthoDB" id="511529at2759"/>
<dbReference type="EMBL" id="CAKOFQ010006777">
    <property type="protein sequence ID" value="CAH1970760.1"/>
    <property type="molecule type" value="Genomic_DNA"/>
</dbReference>
<proteinExistence type="predicted"/>
<dbReference type="EMBL" id="CAKOFQ010007277">
    <property type="protein sequence ID" value="CAH1997069.1"/>
    <property type="molecule type" value="Genomic_DNA"/>
</dbReference>
<keyword evidence="5" id="KW-1185">Reference proteome</keyword>
<feature type="domain" description="Brf1 TBP-binding" evidence="2">
    <location>
        <begin position="27"/>
        <end position="132"/>
    </location>
</feature>
<dbReference type="Pfam" id="PF07741">
    <property type="entry name" value="BRF1"/>
    <property type="match status" value="1"/>
</dbReference>
<feature type="region of interest" description="Disordered" evidence="1">
    <location>
        <begin position="136"/>
        <end position="177"/>
    </location>
</feature>
<feature type="compositionally biased region" description="Basic and acidic residues" evidence="1">
    <location>
        <begin position="192"/>
        <end position="207"/>
    </location>
</feature>
<name>A0A9P0P9E8_ACAOB</name>
<feature type="compositionally biased region" description="Basic and acidic residues" evidence="1">
    <location>
        <begin position="141"/>
        <end position="161"/>
    </location>
</feature>
<evidence type="ECO:0000256" key="1">
    <source>
        <dbReference type="SAM" id="MobiDB-lite"/>
    </source>
</evidence>
<dbReference type="Gene3D" id="1.20.5.650">
    <property type="entry name" value="Single helix bin"/>
    <property type="match status" value="1"/>
</dbReference>
<protein>
    <recommendedName>
        <fullName evidence="2">Brf1 TBP-binding domain-containing protein</fullName>
    </recommendedName>
</protein>
<evidence type="ECO:0000313" key="3">
    <source>
        <dbReference type="EMBL" id="CAH1970760.1"/>
    </source>
</evidence>
<evidence type="ECO:0000313" key="4">
    <source>
        <dbReference type="EMBL" id="CAH1997069.1"/>
    </source>
</evidence>
<feature type="compositionally biased region" description="Basic residues" evidence="1">
    <location>
        <begin position="88"/>
        <end position="99"/>
    </location>
</feature>
<dbReference type="AlphaFoldDB" id="A0A9P0P9E8"/>
<dbReference type="Proteomes" id="UP001152888">
    <property type="component" value="Unassembled WGS sequence"/>
</dbReference>
<evidence type="ECO:0000313" key="5">
    <source>
        <dbReference type="Proteomes" id="UP001152888"/>
    </source>
</evidence>
<feature type="compositionally biased region" description="Basic and acidic residues" evidence="1">
    <location>
        <begin position="66"/>
        <end position="76"/>
    </location>
</feature>
<accession>A0A9P0P9E8</accession>